<dbReference type="PROSITE" id="PS50075">
    <property type="entry name" value="CARRIER"/>
    <property type="match status" value="2"/>
</dbReference>
<dbReference type="Pfam" id="PF00668">
    <property type="entry name" value="Condensation"/>
    <property type="match status" value="3"/>
</dbReference>
<evidence type="ECO:0000256" key="4">
    <source>
        <dbReference type="ARBA" id="ARBA00022737"/>
    </source>
</evidence>
<keyword evidence="4" id="KW-0677">Repeat</keyword>
<dbReference type="InterPro" id="IPR029063">
    <property type="entry name" value="SAM-dependent_MTases_sf"/>
</dbReference>
<dbReference type="Pfam" id="PF00501">
    <property type="entry name" value="AMP-binding"/>
    <property type="match status" value="2"/>
</dbReference>
<dbReference type="SUPFAM" id="SSF52777">
    <property type="entry name" value="CoA-dependent acyltransferases"/>
    <property type="match status" value="6"/>
</dbReference>
<dbReference type="Gene3D" id="1.10.1200.10">
    <property type="entry name" value="ACP-like"/>
    <property type="match status" value="2"/>
</dbReference>
<dbReference type="PANTHER" id="PTHR45527:SF1">
    <property type="entry name" value="FATTY ACID SYNTHASE"/>
    <property type="match status" value="1"/>
</dbReference>
<dbReference type="PROSITE" id="PS00455">
    <property type="entry name" value="AMP_BINDING"/>
    <property type="match status" value="1"/>
</dbReference>
<dbReference type="InterPro" id="IPR045851">
    <property type="entry name" value="AMP-bd_C_sf"/>
</dbReference>
<dbReference type="InterPro" id="IPR013217">
    <property type="entry name" value="Methyltransf_12"/>
</dbReference>
<dbReference type="Gene3D" id="3.40.50.12780">
    <property type="entry name" value="N-terminal domain of ligase-like"/>
    <property type="match status" value="1"/>
</dbReference>
<dbReference type="Gene3D" id="3.40.50.150">
    <property type="entry name" value="Vaccinia Virus protein VP39"/>
    <property type="match status" value="1"/>
</dbReference>
<dbReference type="InterPro" id="IPR020806">
    <property type="entry name" value="PKS_PP-bd"/>
</dbReference>
<dbReference type="SUPFAM" id="SSF47336">
    <property type="entry name" value="ACP-like"/>
    <property type="match status" value="2"/>
</dbReference>
<dbReference type="EMBL" id="BAABAJ010000001">
    <property type="protein sequence ID" value="GAA3897637.1"/>
    <property type="molecule type" value="Genomic_DNA"/>
</dbReference>
<dbReference type="NCBIfam" id="TIGR01733">
    <property type="entry name" value="AA-adenyl-dom"/>
    <property type="match status" value="1"/>
</dbReference>
<dbReference type="PANTHER" id="PTHR45527">
    <property type="entry name" value="NONRIBOSOMAL PEPTIDE SYNTHETASE"/>
    <property type="match status" value="1"/>
</dbReference>
<dbReference type="InterPro" id="IPR020845">
    <property type="entry name" value="AMP-binding_CS"/>
</dbReference>
<dbReference type="Gene3D" id="3.30.559.30">
    <property type="entry name" value="Nonribosomal peptide synthetase, condensation domain"/>
    <property type="match status" value="3"/>
</dbReference>
<evidence type="ECO:0000256" key="3">
    <source>
        <dbReference type="ARBA" id="ARBA00022553"/>
    </source>
</evidence>
<dbReference type="InterPro" id="IPR025110">
    <property type="entry name" value="AMP-bd_C"/>
</dbReference>
<dbReference type="Pfam" id="PF08242">
    <property type="entry name" value="Methyltransf_12"/>
    <property type="match status" value="1"/>
</dbReference>
<accession>A0ABP7L9Q1</accession>
<dbReference type="InterPro" id="IPR001242">
    <property type="entry name" value="Condensation_dom"/>
</dbReference>
<dbReference type="CDD" id="cd02440">
    <property type="entry name" value="AdoMet_MTases"/>
    <property type="match status" value="1"/>
</dbReference>
<feature type="domain" description="Carrier" evidence="6">
    <location>
        <begin position="1451"/>
        <end position="1527"/>
    </location>
</feature>
<name>A0ABP7L9Q1_9ACTN</name>
<keyword evidence="8" id="KW-1185">Reference proteome</keyword>
<sequence>MVSQGEAAAAGDPLSFVRELGRRGVRFYLEQGVLKSVGAGELTAEEATFVRGHKADIVAHLLAQDAGARDAADTGGPAPLSYQQERLWVLDDIAERSEEYNSVEAFRVRGAVDLDRLCDALRRLVRENDVLRTVYRMTGDTVGQVVLDTELRIDREDAATAEEALEKARAAQLAEAARPFDLGAEIPVRCRLIVAPGDECYVVLNLHHIACDGWSMPVLWRQLGRFYDAPDAAYRAPGTSYAAYARWQRRTLTGDVLDTLVDHWRDRLDGAPLIHGLPVDGGAPDGRGQVAGIHTRRLGGDTYEAFTKRCVAAGAHEFAGLHAVLAILAAIVSGRPETVIGSPIANRELPGIQETVGFFVNMISVRGEVHDDDTFAGVLAAKKAEIEFGYAFQQVPFERVVAAVTDGRNDTSPVFQIVLALQNFASGGPTVTGTRIDPLPDVQERSRYDLEVFVHDDGDGGRELRWVYDAGLFDRATVERWAGWFTEILETVAADADTPVADLRTVLARRTAQDTAIDGPAPAASADEIDVLARIAATAAADPDRVAVSDGDRRLTYGELLRRAAEIGGALTERYGPRAVFALDMDRSVELVETIVGVMAAGGAYVALDPYDSAARRTAVLTAAAPRCLLTAGGHGPLDTAGDLAAVDVRTLTSDGPGPRGPLSPDHDLYHVFTSGSTGRPKGVRVTYRNLAAYLGGVTGRLDLRPGSRYCWQSGVATDFGNTVLFGALATGGRLDVATRDDILDGAALSAFLRRNDTDVLKITPSHLAALLETTPLTELLPKRTLVLGGEAASPAVVRALRDVPPSVAVHNHYGPSETTVGVFVADVTDPAASTALPIGRPLPGVTFTIETPDGAPVPFGAAGELVIRGPQVAAGYLGASQDGPSAFFTTGTGRGYRTGDLVRLRNDGQVVFLGRQDEQVKIRGHRVELGEIRAALESAPGVGRAEVLVDEDAHGAPRVVAFVQKSDGPGPDDPAHPDAPTPVDADAVVEQWREVYDFAYAERVTGDIEFNASGWISSYTGEPIPEGEMRAWLAGTLDRIATVRPKSVLEIGCGLGIIAYPLSRRVDSYLACDFSSQIIAVNERNAARISTGPLSFFTCDAIDIDRHAARIREAGVDTVVINSVVQYFPGLDYLEEVLDKVLALDCVRHVFVGDVRHHDLLDELSLSLVDARTPDGETRPDLERLQLAEAQSAQVTELLISDAYWTEYAARRDDVTGVSVLPRTGPVANELFDFRYDVILSKDPDRLHRVGSTGPVEVRDADLAEADDLWRSLAAGETGTAVVRGVPHPRTAAHCDALRAARANVTTGPAAARPAAPHPAQDVLARLRRAADAHGLRTSAHYARDEHGYVSRLDVVVFRSDHAWYADSTALGDSSADRTRPLSTTPTAGQPAGTLLNRVAETAAALLPPHLRPDRLVLVPAFPLGRTGKLDRQALRALAARQEAAGGLGELVGDTETTLARILRDLLANGERIDRESDFFAVGGHSLLAARYAHAVNRAFGLELRAKSVFDRPRLKDFAALVTAGRDRTGPEGTPGEPPGQEKRAISPLQQRFWTIAKSSGPSTLYNTTLLLELTGPLSVSALRTAFQQVIAHHQVLRSYFVEEGDSVFIRLRDAADLTLSYLEIPGLTPERAERLLIERINRPFDLATGPLVEAALVAASPDTHYLMLCIHHIITDGAAEAILVEDLQECYEAALEGREPRWRDDGATFFRYLARTEWPGPESLDFWARQLDGAPLRHNLPLDGDRAPQSVHDGASFSSVLSVEATAALAALARRHRTTMFVVLNAVVGVFFSFLSGEDDLVVGAPYDCRETEADNVATGMYVNTVPFRHRIDWTRTLDSLIVTEWEYYREAFAHRHVPFDRLVEHLNPERVAGMNPILQIVLALHPEGRSVFPFHDCRARPIKAAAVDSKFDLLFNSKVIDDRLTIHWEYKKHLFSARRVQAMAEFFGSFVETAVGHPDVPLGRLDFAGRAGDESSLALLSGPAVPLTDPSYLDAFARSAAAAPRRPAVRGAAGDSVDYRTLDERSDALAALLRDRGVRKGDLVAVCLRRSAEFLLTTLAVNKAGAAYVPMDSEYLRKNRAALLREHRVACVVAEDDDVPELPRDVTVIRRRDLPPAGSGAPAARPGLRHDDLCYVIFTSGSTGKPKGVAVTHGSVVNYLAHCSATYLEGDPRVAVLSSPHSFDATVTTSLFALAAGLTVRVVEEDREISGLRDVLTEERDERLLLKLTPSHLVALSNLGVTRQPSDARHVFVIGGEDLKAAVAAPWYRAFGRSRFFNEYGPTEATVGCVVREITEPDVRTGSVPIGTPICNTTIAVTHRDMLCVPYQRGELVIMGAALARGYLDADQTAAAFRAVPAAGGAIGYHTGDQASLVGETFRYHGRGDGHIKIRGFRVSLAEIEAVIGGIDGVLDCACAISEDGARLSAHVVPAPEPRPWQNETELRNAVRQLLPRYMVPDTLTLLPELPLTAHGKVDLARLTAPGETPAPRDDTAAPADETLGRLTAIWRKVLGVTGDLPTDASFFSLGGNSLLVTLLLMRVNEEFGTDIGLDVLYRHATLGEQCALLATDPAAAPPAHDASEPSAPPAAPGEVLLTAAQRRFYFMEKLGSGTDHAVSLCFHIDRGVDPGHLRDALLAVMERHPVLTSRVSLRAGLPVLTPGDATPAPDRVVIVPCADGDESRQRILARRDSAVNLFHDPLCKAFVHDRADGTVDLQIVVHHIVFDDWSEKILLEDLTRLYAEIAAGRTPSPGRAVPFQQYAAGPAGDADTVRAHTRWWIETLKGAPTTHGLPRTDRPAVPGEPAGVLEFPLGKDTLDRLDDTCRRRGVTRFNAVHTALALALSTVSRRRETVIGVPVTNRADATYRDTVGLFMETLPLRTDTGDGDTSFGTLLQDSQARFADALGRTEFHVEEVMNARAAEHTDGKRSLYEIMLTLHNDGGTTLDFAGVPARRVLMPRQEAKLDLIVDVKRVGEQLHTYWEYDTAVLSETTVRHLIDAFGNWLIWGLTRPDEPVRNRGTLRKEQ</sequence>
<keyword evidence="3" id="KW-0597">Phosphoprotein</keyword>
<dbReference type="InterPro" id="IPR009081">
    <property type="entry name" value="PP-bd_ACP"/>
</dbReference>
<dbReference type="InterPro" id="IPR023213">
    <property type="entry name" value="CAT-like_dom_sf"/>
</dbReference>
<feature type="region of interest" description="Disordered" evidence="5">
    <location>
        <begin position="1526"/>
        <end position="1545"/>
    </location>
</feature>
<evidence type="ECO:0000313" key="7">
    <source>
        <dbReference type="EMBL" id="GAA3897637.1"/>
    </source>
</evidence>
<dbReference type="Gene3D" id="3.40.50.980">
    <property type="match status" value="2"/>
</dbReference>
<keyword evidence="2" id="KW-0596">Phosphopantetheine</keyword>
<comment type="cofactor">
    <cofactor evidence="1">
        <name>pantetheine 4'-phosphate</name>
        <dbReference type="ChEBI" id="CHEBI:47942"/>
    </cofactor>
</comment>
<evidence type="ECO:0000313" key="8">
    <source>
        <dbReference type="Proteomes" id="UP001501000"/>
    </source>
</evidence>
<gene>
    <name evidence="7" type="ORF">GCM10022244_04950</name>
</gene>
<dbReference type="Pfam" id="PF13193">
    <property type="entry name" value="AMP-binding_C"/>
    <property type="match status" value="1"/>
</dbReference>
<organism evidence="7 8">
    <name type="scientific">Streptomyces gulbargensis</name>
    <dbReference type="NCBI Taxonomy" id="364901"/>
    <lineage>
        <taxon>Bacteria</taxon>
        <taxon>Bacillati</taxon>
        <taxon>Actinomycetota</taxon>
        <taxon>Actinomycetes</taxon>
        <taxon>Kitasatosporales</taxon>
        <taxon>Streptomycetaceae</taxon>
        <taxon>Streptomyces</taxon>
    </lineage>
</organism>
<dbReference type="RefSeq" id="WP_345278267.1">
    <property type="nucleotide sequence ID" value="NZ_BAABAJ010000001.1"/>
</dbReference>
<reference evidence="8" key="1">
    <citation type="journal article" date="2019" name="Int. J. Syst. Evol. Microbiol.">
        <title>The Global Catalogue of Microorganisms (GCM) 10K type strain sequencing project: providing services to taxonomists for standard genome sequencing and annotation.</title>
        <authorList>
            <consortium name="The Broad Institute Genomics Platform"/>
            <consortium name="The Broad Institute Genome Sequencing Center for Infectious Disease"/>
            <person name="Wu L."/>
            <person name="Ma J."/>
        </authorList>
    </citation>
    <scope>NUCLEOTIDE SEQUENCE [LARGE SCALE GENOMIC DNA]</scope>
    <source>
        <strain evidence="8">JCM 16956</strain>
    </source>
</reference>
<feature type="domain" description="Carrier" evidence="6">
    <location>
        <begin position="2497"/>
        <end position="2573"/>
    </location>
</feature>
<proteinExistence type="predicted"/>
<feature type="region of interest" description="Disordered" evidence="5">
    <location>
        <begin position="1372"/>
        <end position="1392"/>
    </location>
</feature>
<dbReference type="Proteomes" id="UP001501000">
    <property type="component" value="Unassembled WGS sequence"/>
</dbReference>
<dbReference type="InterPro" id="IPR042099">
    <property type="entry name" value="ANL_N_sf"/>
</dbReference>
<dbReference type="InterPro" id="IPR000873">
    <property type="entry name" value="AMP-dep_synth/lig_dom"/>
</dbReference>
<dbReference type="Gene3D" id="3.30.559.10">
    <property type="entry name" value="Chloramphenicol acetyltransferase-like domain"/>
    <property type="match status" value="3"/>
</dbReference>
<evidence type="ECO:0000256" key="1">
    <source>
        <dbReference type="ARBA" id="ARBA00001957"/>
    </source>
</evidence>
<evidence type="ECO:0000259" key="6">
    <source>
        <dbReference type="PROSITE" id="PS50075"/>
    </source>
</evidence>
<dbReference type="Gene3D" id="2.30.38.10">
    <property type="entry name" value="Luciferase, Domain 3"/>
    <property type="match status" value="1"/>
</dbReference>
<dbReference type="InterPro" id="IPR006162">
    <property type="entry name" value="Ppantetheine_attach_site"/>
</dbReference>
<dbReference type="CDD" id="cd05930">
    <property type="entry name" value="A_NRPS"/>
    <property type="match status" value="1"/>
</dbReference>
<dbReference type="SUPFAM" id="SSF53335">
    <property type="entry name" value="S-adenosyl-L-methionine-dependent methyltransferases"/>
    <property type="match status" value="1"/>
</dbReference>
<dbReference type="PROSITE" id="PS00012">
    <property type="entry name" value="PHOSPHOPANTETHEINE"/>
    <property type="match status" value="1"/>
</dbReference>
<evidence type="ECO:0000256" key="2">
    <source>
        <dbReference type="ARBA" id="ARBA00022450"/>
    </source>
</evidence>
<protein>
    <recommendedName>
        <fullName evidence="6">Carrier domain-containing protein</fullName>
    </recommendedName>
</protein>
<dbReference type="CDD" id="cd19531">
    <property type="entry name" value="LCL_NRPS-like"/>
    <property type="match status" value="1"/>
</dbReference>
<evidence type="ECO:0000256" key="5">
    <source>
        <dbReference type="SAM" id="MobiDB-lite"/>
    </source>
</evidence>
<dbReference type="SUPFAM" id="SSF56801">
    <property type="entry name" value="Acetyl-CoA synthetase-like"/>
    <property type="match status" value="2"/>
</dbReference>
<dbReference type="Gene3D" id="3.30.300.30">
    <property type="match status" value="3"/>
</dbReference>
<dbReference type="SMART" id="SM00823">
    <property type="entry name" value="PKS_PP"/>
    <property type="match status" value="2"/>
</dbReference>
<dbReference type="InterPro" id="IPR010071">
    <property type="entry name" value="AA_adenyl_dom"/>
</dbReference>
<comment type="caution">
    <text evidence="7">The sequence shown here is derived from an EMBL/GenBank/DDBJ whole genome shotgun (WGS) entry which is preliminary data.</text>
</comment>
<dbReference type="Pfam" id="PF00550">
    <property type="entry name" value="PP-binding"/>
    <property type="match status" value="2"/>
</dbReference>
<dbReference type="InterPro" id="IPR036736">
    <property type="entry name" value="ACP-like_sf"/>
</dbReference>